<feature type="compositionally biased region" description="Gly residues" evidence="1">
    <location>
        <begin position="207"/>
        <end position="331"/>
    </location>
</feature>
<dbReference type="AlphaFoldDB" id="A0A2T7T9R3"/>
<evidence type="ECO:0000256" key="1">
    <source>
        <dbReference type="SAM" id="MobiDB-lite"/>
    </source>
</evidence>
<feature type="compositionally biased region" description="Low complexity" evidence="1">
    <location>
        <begin position="197"/>
        <end position="206"/>
    </location>
</feature>
<dbReference type="EMBL" id="AZSP01000126">
    <property type="protein sequence ID" value="PVE11826.1"/>
    <property type="molecule type" value="Genomic_DNA"/>
</dbReference>
<organism evidence="2 3">
    <name type="scientific">Streptomyces scopuliridis RB72</name>
    <dbReference type="NCBI Taxonomy" id="1440053"/>
    <lineage>
        <taxon>Bacteria</taxon>
        <taxon>Bacillati</taxon>
        <taxon>Actinomycetota</taxon>
        <taxon>Actinomycetes</taxon>
        <taxon>Kitasatosporales</taxon>
        <taxon>Streptomycetaceae</taxon>
        <taxon>Streptomyces</taxon>
    </lineage>
</organism>
<reference evidence="2 3" key="1">
    <citation type="submission" date="2013-12" db="EMBL/GenBank/DDBJ databases">
        <title>Annotated genome of Streptomyces scopuliridis.</title>
        <authorList>
            <person name="Olson J.B."/>
        </authorList>
    </citation>
    <scope>NUCLEOTIDE SEQUENCE [LARGE SCALE GENOMIC DNA]</scope>
    <source>
        <strain evidence="2 3">RB72</strain>
    </source>
</reference>
<evidence type="ECO:0000313" key="3">
    <source>
        <dbReference type="Proteomes" id="UP000245992"/>
    </source>
</evidence>
<protein>
    <recommendedName>
        <fullName evidence="4">Surface-anchored protein</fullName>
    </recommendedName>
</protein>
<dbReference type="Proteomes" id="UP000245992">
    <property type="component" value="Unassembled WGS sequence"/>
</dbReference>
<dbReference type="NCBIfam" id="NF038134">
    <property type="entry name" value="choice_anch_M"/>
    <property type="match status" value="1"/>
</dbReference>
<dbReference type="STRING" id="1440053.GCA_000718095_01233"/>
<evidence type="ECO:0008006" key="4">
    <source>
        <dbReference type="Google" id="ProtNLM"/>
    </source>
</evidence>
<sequence length="331" mass="32360">MDPAPNDVVDERIVIDSGHVDAIAPRLVEGKFRTLFRDSRTSNAVWHEPTSVIMHLTSKSKETIPDPAGGLAFIGNPGDVYHSIPQTQNPEVLWAGWNTEAFQAADIQGEFELSLDEVEGPGSLLVFGWSPFGEPLMRFDTRDGLPDTYHVPARTHEHANWAFTEEGVYRMTFTFKARLASGEDVSDSQVFTMAVGDVDPDGVSLPGDGGDVGGQTGGGDGGATDGGASGGVTGGGASGGVTGGGTDGGSTGGGSTNGGATDGGSADGGTTDGGATDGGASGGVTGGGTDGGSTGGGSTNGGATDGGSADGGTTDGGATDGGASGGVTGGG</sequence>
<evidence type="ECO:0000313" key="2">
    <source>
        <dbReference type="EMBL" id="PVE11826.1"/>
    </source>
</evidence>
<feature type="region of interest" description="Disordered" evidence="1">
    <location>
        <begin position="197"/>
        <end position="331"/>
    </location>
</feature>
<feature type="non-terminal residue" evidence="2">
    <location>
        <position position="331"/>
    </location>
</feature>
<accession>A0A2T7T9R3</accession>
<dbReference type="NCBIfam" id="TIGR03769">
    <property type="entry name" value="P_ac_wall_RPT"/>
    <property type="match status" value="1"/>
</dbReference>
<proteinExistence type="predicted"/>
<dbReference type="InterPro" id="IPR022435">
    <property type="entry name" value="Surface-anchored_actinobac"/>
</dbReference>
<keyword evidence="3" id="KW-1185">Reference proteome</keyword>
<name>A0A2T7T9R3_9ACTN</name>
<gene>
    <name evidence="2" type="ORF">Y717_00095</name>
</gene>
<comment type="caution">
    <text evidence="2">The sequence shown here is derived from an EMBL/GenBank/DDBJ whole genome shotgun (WGS) entry which is preliminary data.</text>
</comment>